<reference evidence="3 4" key="1">
    <citation type="submission" date="2024-02" db="EMBL/GenBank/DDBJ databases">
        <title>De novo assembly and annotation of 12 fungi associated with fruit tree decline syndrome in Ontario, Canada.</title>
        <authorList>
            <person name="Sulman M."/>
            <person name="Ellouze W."/>
            <person name="Ilyukhin E."/>
        </authorList>
    </citation>
    <scope>NUCLEOTIDE SEQUENCE [LARGE SCALE GENOMIC DNA]</scope>
    <source>
        <strain evidence="3 4">M11/M66-122</strain>
    </source>
</reference>
<evidence type="ECO:0000313" key="3">
    <source>
        <dbReference type="EMBL" id="KAK7752437.1"/>
    </source>
</evidence>
<keyword evidence="1" id="KW-0175">Coiled coil</keyword>
<feature type="compositionally biased region" description="Polar residues" evidence="2">
    <location>
        <begin position="463"/>
        <end position="472"/>
    </location>
</feature>
<evidence type="ECO:0000256" key="2">
    <source>
        <dbReference type="SAM" id="MobiDB-lite"/>
    </source>
</evidence>
<dbReference type="Gene3D" id="1.10.287.1490">
    <property type="match status" value="1"/>
</dbReference>
<evidence type="ECO:0000313" key="4">
    <source>
        <dbReference type="Proteomes" id="UP001320420"/>
    </source>
</evidence>
<name>A0AAN9USD0_9PEZI</name>
<dbReference type="Gene3D" id="1.20.5.340">
    <property type="match status" value="1"/>
</dbReference>
<feature type="coiled-coil region" evidence="1">
    <location>
        <begin position="244"/>
        <end position="299"/>
    </location>
</feature>
<dbReference type="AlphaFoldDB" id="A0AAN9USD0"/>
<keyword evidence="4" id="KW-1185">Reference proteome</keyword>
<sequence length="472" mass="52407">MERIVCTCKNCGCTWGKLVNLWIQVGKGYIGPTIQDEETSRLDIVPTGEVRLGEAQTLVDKWYGFVPVLSSRTLKLRLASGRESNINNDYVRSSGDTDGGSTRKPTRKDNAAPSLHDELQFSRLATDLEAQGEDIQRIDSAGHEAVSAFNNAIKRIEEEIARCNGNIFQIRQDLQGGTSRINGLEKGMSSLKDQVGELDQSAQHAIAFNHIEDAVRSAQRAITNVREDLTSDVQKSSRLMQEERNAWKSELDTTRNDMENLRRELSDAKDIARESASTAKAYEDDMVSLRAEVGRLREELSHGPPQKGSYSNGMFPSREIDVLTSNITRISQRASQVETLQMEFELLKGRVQRMESQKEADRVDVPKEQQQRVPASSADSQKRKWSSTIPEQNFTASNGSSAYSWTKAPAMSNWPSSSPGTYESLTSPPSAGTQATNSDASSSQRLTKSGAVDKRFLRRTKHSTLTQRSPKG</sequence>
<gene>
    <name evidence="3" type="ORF">SLS62_005590</name>
</gene>
<protein>
    <submittedName>
        <fullName evidence="3">Uncharacterized protein</fullName>
    </submittedName>
</protein>
<organism evidence="3 4">
    <name type="scientific">Diatrype stigma</name>
    <dbReference type="NCBI Taxonomy" id="117547"/>
    <lineage>
        <taxon>Eukaryota</taxon>
        <taxon>Fungi</taxon>
        <taxon>Dikarya</taxon>
        <taxon>Ascomycota</taxon>
        <taxon>Pezizomycotina</taxon>
        <taxon>Sordariomycetes</taxon>
        <taxon>Xylariomycetidae</taxon>
        <taxon>Xylariales</taxon>
        <taxon>Diatrypaceae</taxon>
        <taxon>Diatrype</taxon>
    </lineage>
</organism>
<feature type="region of interest" description="Disordered" evidence="2">
    <location>
        <begin position="87"/>
        <end position="115"/>
    </location>
</feature>
<feature type="compositionally biased region" description="Polar residues" evidence="2">
    <location>
        <begin position="413"/>
        <end position="447"/>
    </location>
</feature>
<proteinExistence type="predicted"/>
<dbReference type="Proteomes" id="UP001320420">
    <property type="component" value="Unassembled WGS sequence"/>
</dbReference>
<accession>A0AAN9USD0</accession>
<feature type="compositionally biased region" description="Polar residues" evidence="2">
    <location>
        <begin position="87"/>
        <end position="100"/>
    </location>
</feature>
<feature type="compositionally biased region" description="Polar residues" evidence="2">
    <location>
        <begin position="386"/>
        <end position="404"/>
    </location>
</feature>
<feature type="region of interest" description="Disordered" evidence="2">
    <location>
        <begin position="355"/>
        <end position="472"/>
    </location>
</feature>
<evidence type="ECO:0000256" key="1">
    <source>
        <dbReference type="SAM" id="Coils"/>
    </source>
</evidence>
<feature type="compositionally biased region" description="Basic and acidic residues" evidence="2">
    <location>
        <begin position="355"/>
        <end position="370"/>
    </location>
</feature>
<feature type="coiled-coil region" evidence="1">
    <location>
        <begin position="146"/>
        <end position="173"/>
    </location>
</feature>
<comment type="caution">
    <text evidence="3">The sequence shown here is derived from an EMBL/GenBank/DDBJ whole genome shotgun (WGS) entry which is preliminary data.</text>
</comment>
<dbReference type="EMBL" id="JAKJXP020000038">
    <property type="protein sequence ID" value="KAK7752437.1"/>
    <property type="molecule type" value="Genomic_DNA"/>
</dbReference>